<dbReference type="Gene3D" id="1.10.10.10">
    <property type="entry name" value="Winged helix-like DNA-binding domain superfamily/Winged helix DNA-binding domain"/>
    <property type="match status" value="1"/>
</dbReference>
<protein>
    <submittedName>
        <fullName evidence="8">Transcriptional regulator, GntR family</fullName>
    </submittedName>
</protein>
<dbReference type="Gene3D" id="3.40.640.10">
    <property type="entry name" value="Type I PLP-dependent aspartate aminotransferase-like (Major domain)"/>
    <property type="match status" value="1"/>
</dbReference>
<dbReference type="GO" id="GO:0003677">
    <property type="term" value="F:DNA binding"/>
    <property type="evidence" value="ECO:0007669"/>
    <property type="project" value="UniProtKB-KW"/>
</dbReference>
<dbReference type="PRINTS" id="PR00035">
    <property type="entry name" value="HTHGNTR"/>
</dbReference>
<dbReference type="InterPro" id="IPR000524">
    <property type="entry name" value="Tscrpt_reg_HTH_GntR"/>
</dbReference>
<evidence type="ECO:0000256" key="2">
    <source>
        <dbReference type="ARBA" id="ARBA00022898"/>
    </source>
</evidence>
<dbReference type="SUPFAM" id="SSF53383">
    <property type="entry name" value="PLP-dependent transferases"/>
    <property type="match status" value="1"/>
</dbReference>
<comment type="similarity">
    <text evidence="1">In the C-terminal section; belongs to the class-I pyridoxal-phosphate-dependent aminotransferase family.</text>
</comment>
<feature type="region of interest" description="Disordered" evidence="6">
    <location>
        <begin position="80"/>
        <end position="110"/>
    </location>
</feature>
<dbReference type="PANTHER" id="PTHR46577">
    <property type="entry name" value="HTH-TYPE TRANSCRIPTIONAL REGULATORY PROTEIN GABR"/>
    <property type="match status" value="1"/>
</dbReference>
<dbReference type="CDD" id="cd00609">
    <property type="entry name" value="AAT_like"/>
    <property type="match status" value="1"/>
</dbReference>
<accession>A0A1H6DA88</accession>
<feature type="domain" description="HTH gntR-type" evidence="7">
    <location>
        <begin position="20"/>
        <end position="88"/>
    </location>
</feature>
<dbReference type="EMBL" id="FNVO01000014">
    <property type="protein sequence ID" value="SEG81605.1"/>
    <property type="molecule type" value="Genomic_DNA"/>
</dbReference>
<evidence type="ECO:0000256" key="4">
    <source>
        <dbReference type="ARBA" id="ARBA00023125"/>
    </source>
</evidence>
<keyword evidence="4" id="KW-0238">DNA-binding</keyword>
<evidence type="ECO:0000256" key="3">
    <source>
        <dbReference type="ARBA" id="ARBA00023015"/>
    </source>
</evidence>
<dbReference type="InterPro" id="IPR036388">
    <property type="entry name" value="WH-like_DNA-bd_sf"/>
</dbReference>
<dbReference type="InterPro" id="IPR015424">
    <property type="entry name" value="PyrdxlP-dep_Trfase"/>
</dbReference>
<evidence type="ECO:0000256" key="6">
    <source>
        <dbReference type="SAM" id="MobiDB-lite"/>
    </source>
</evidence>
<dbReference type="InterPro" id="IPR015421">
    <property type="entry name" value="PyrdxlP-dep_Trfase_major"/>
</dbReference>
<dbReference type="InterPro" id="IPR051446">
    <property type="entry name" value="HTH_trans_reg/aminotransferase"/>
</dbReference>
<evidence type="ECO:0000313" key="8">
    <source>
        <dbReference type="EMBL" id="SEG81605.1"/>
    </source>
</evidence>
<evidence type="ECO:0000256" key="5">
    <source>
        <dbReference type="ARBA" id="ARBA00023163"/>
    </source>
</evidence>
<name>A0A1H6DA88_9ACTN</name>
<dbReference type="SMART" id="SM00345">
    <property type="entry name" value="HTH_GNTR"/>
    <property type="match status" value="1"/>
</dbReference>
<evidence type="ECO:0000259" key="7">
    <source>
        <dbReference type="PROSITE" id="PS50949"/>
    </source>
</evidence>
<sequence>MPNHWTRSELDLHLRLSAGRGKRAGLEQALRDAVRDGRLSSGAPLPSSRALARDLGIARGTVTQAYEQLVAEGYLTSRPRSGVRVAPQPTPPQAEDTAPPVPASLPPVRGADLRPGLPDLSAFPRRPWLAATRHVLQTAPNTAFGYGDPTGCLELRQALAEYLGRSRGVVATPDRVIVCAGYSHAIRLISRTLRRRGATAVAFEDPSEPWFPLLAEECGLTVGYAPVDRDGLVVDALTDEAAVTVTPAHQYPLGMTLGPARRTRLLTWARRHESFVVEDDYDGEFRYDRQPVGALQQLAPDRVIYAGTASKTMAPGLRIAWIVLPADLVAPLRDTIRAEEGHVSVIDQLVLAHLIRTGELDRHLRRCRSRYRRRRDRLQEAVAGHLPHARLTGIAAGLHAVLELPGDPAQEPRLLGHLAANEVAVDGLSSFHHRRDDHPLGIVIGYGSPPDHAYGNALDTLIDALRHHRAPGRT</sequence>
<gene>
    <name evidence="8" type="ORF">SAMN04489712_11494</name>
</gene>
<dbReference type="Pfam" id="PF00392">
    <property type="entry name" value="GntR"/>
    <property type="match status" value="1"/>
</dbReference>
<dbReference type="CDD" id="cd07377">
    <property type="entry name" value="WHTH_GntR"/>
    <property type="match status" value="1"/>
</dbReference>
<reference evidence="9" key="1">
    <citation type="submission" date="2016-10" db="EMBL/GenBank/DDBJ databases">
        <authorList>
            <person name="Varghese N."/>
            <person name="Submissions S."/>
        </authorList>
    </citation>
    <scope>NUCLEOTIDE SEQUENCE [LARGE SCALE GENOMIC DNA]</scope>
    <source>
        <strain evidence="9">DSM 43163</strain>
    </source>
</reference>
<dbReference type="Pfam" id="PF00155">
    <property type="entry name" value="Aminotran_1_2"/>
    <property type="match status" value="1"/>
</dbReference>
<dbReference type="GO" id="GO:0003700">
    <property type="term" value="F:DNA-binding transcription factor activity"/>
    <property type="evidence" value="ECO:0007669"/>
    <property type="project" value="InterPro"/>
</dbReference>
<dbReference type="RefSeq" id="WP_103941432.1">
    <property type="nucleotide sequence ID" value="NZ_FNVO01000014.1"/>
</dbReference>
<dbReference type="GO" id="GO:0030170">
    <property type="term" value="F:pyridoxal phosphate binding"/>
    <property type="evidence" value="ECO:0007669"/>
    <property type="project" value="InterPro"/>
</dbReference>
<dbReference type="OrthoDB" id="5415143at2"/>
<keyword evidence="9" id="KW-1185">Reference proteome</keyword>
<dbReference type="InterPro" id="IPR004839">
    <property type="entry name" value="Aminotransferase_I/II_large"/>
</dbReference>
<proteinExistence type="inferred from homology"/>
<keyword evidence="3" id="KW-0805">Transcription regulation</keyword>
<keyword evidence="2" id="KW-0663">Pyridoxal phosphate</keyword>
<dbReference type="AlphaFoldDB" id="A0A1H6DA88"/>
<dbReference type="SUPFAM" id="SSF46785">
    <property type="entry name" value="Winged helix' DNA-binding domain"/>
    <property type="match status" value="1"/>
</dbReference>
<dbReference type="InterPro" id="IPR036390">
    <property type="entry name" value="WH_DNA-bd_sf"/>
</dbReference>
<organism evidence="8 9">
    <name type="scientific">Thermomonospora echinospora</name>
    <dbReference type="NCBI Taxonomy" id="1992"/>
    <lineage>
        <taxon>Bacteria</taxon>
        <taxon>Bacillati</taxon>
        <taxon>Actinomycetota</taxon>
        <taxon>Actinomycetes</taxon>
        <taxon>Streptosporangiales</taxon>
        <taxon>Thermomonosporaceae</taxon>
        <taxon>Thermomonospora</taxon>
    </lineage>
</organism>
<dbReference type="PROSITE" id="PS50949">
    <property type="entry name" value="HTH_GNTR"/>
    <property type="match status" value="1"/>
</dbReference>
<evidence type="ECO:0000313" key="9">
    <source>
        <dbReference type="Proteomes" id="UP000236723"/>
    </source>
</evidence>
<evidence type="ECO:0000256" key="1">
    <source>
        <dbReference type="ARBA" id="ARBA00005384"/>
    </source>
</evidence>
<dbReference type="Proteomes" id="UP000236723">
    <property type="component" value="Unassembled WGS sequence"/>
</dbReference>
<keyword evidence="5" id="KW-0804">Transcription</keyword>
<dbReference type="PANTHER" id="PTHR46577:SF1">
    <property type="entry name" value="HTH-TYPE TRANSCRIPTIONAL REGULATORY PROTEIN GABR"/>
    <property type="match status" value="1"/>
</dbReference>